<dbReference type="Proteomes" id="UP000509638">
    <property type="component" value="Chromosome"/>
</dbReference>
<evidence type="ECO:0000313" key="3">
    <source>
        <dbReference type="EMBL" id="QLD11677.1"/>
    </source>
</evidence>
<dbReference type="InterPro" id="IPR006059">
    <property type="entry name" value="SBP"/>
</dbReference>
<organism evidence="3 4">
    <name type="scientific">Microbacterium oleivorans</name>
    <dbReference type="NCBI Taxonomy" id="273677"/>
    <lineage>
        <taxon>Bacteria</taxon>
        <taxon>Bacillati</taxon>
        <taxon>Actinomycetota</taxon>
        <taxon>Actinomycetes</taxon>
        <taxon>Micrococcales</taxon>
        <taxon>Microbacteriaceae</taxon>
        <taxon>Microbacterium</taxon>
    </lineage>
</organism>
<proteinExistence type="predicted"/>
<protein>
    <submittedName>
        <fullName evidence="3">Extracellular solute-binding protein</fullName>
    </submittedName>
</protein>
<accession>A0A7D5ISJ8</accession>
<feature type="chain" id="PRO_5039432370" evidence="2">
    <location>
        <begin position="18"/>
        <end position="359"/>
    </location>
</feature>
<dbReference type="EMBL" id="CP058316">
    <property type="protein sequence ID" value="QLD11677.1"/>
    <property type="molecule type" value="Genomic_DNA"/>
</dbReference>
<name>A0A7D5ISJ8_9MICO</name>
<dbReference type="SUPFAM" id="SSF53850">
    <property type="entry name" value="Periplasmic binding protein-like II"/>
    <property type="match status" value="1"/>
</dbReference>
<dbReference type="Pfam" id="PF13416">
    <property type="entry name" value="SBP_bac_8"/>
    <property type="match status" value="1"/>
</dbReference>
<dbReference type="RefSeq" id="WP_178011808.1">
    <property type="nucleotide sequence ID" value="NZ_CP058316.1"/>
</dbReference>
<reference evidence="3 4" key="1">
    <citation type="submission" date="2020-06" db="EMBL/GenBank/DDBJ databases">
        <authorList>
            <person name="Jo H."/>
        </authorList>
    </citation>
    <scope>NUCLEOTIDE SEQUENCE [LARGE SCALE GENOMIC DNA]</scope>
    <source>
        <strain evidence="3 4">I46</strain>
    </source>
</reference>
<dbReference type="AlphaFoldDB" id="A0A7D5ISJ8"/>
<gene>
    <name evidence="3" type="ORF">HW566_07785</name>
</gene>
<keyword evidence="1 2" id="KW-0732">Signal</keyword>
<feature type="signal peptide" evidence="2">
    <location>
        <begin position="1"/>
        <end position="17"/>
    </location>
</feature>
<sequence length="359" mass="37163">MNRTRTSRLLAASSALAATALVVTGCAGGGDEDAVGSSDSIVVSAFPFGVEQFQEAIVDPFTEKTGIEVEIETGSNADRLSQLQLAGGDAGIDVMLISDSFAASGQEQGLFQDFDESDVPNLGAIADFAVEEGYDGPAYSYQLNGTLYSTDDLTAEQAADWSLYADPANSGRLAFPDISVTAGQLAVSGVAETFGSGPYDVDTAFETIGGWAPGILQFYTSSTEVTNLLTQGEIVAADALSGFATTLVASGEPVAWTAPAEGRFMATNRAMIPSGATNVEGAYAFIDYLLSVEAQTASAEIVGDLPVALDATIPSEITDVVGDIAADPIAAGYATLDPAEIVPNRAQWVERFAREVASR</sequence>
<evidence type="ECO:0000313" key="4">
    <source>
        <dbReference type="Proteomes" id="UP000509638"/>
    </source>
</evidence>
<evidence type="ECO:0000256" key="2">
    <source>
        <dbReference type="SAM" id="SignalP"/>
    </source>
</evidence>
<dbReference type="Gene3D" id="3.40.190.10">
    <property type="entry name" value="Periplasmic binding protein-like II"/>
    <property type="match status" value="2"/>
</dbReference>
<dbReference type="PANTHER" id="PTHR30006">
    <property type="entry name" value="THIAMINE-BINDING PERIPLASMIC PROTEIN-RELATED"/>
    <property type="match status" value="1"/>
</dbReference>
<dbReference type="PROSITE" id="PS51257">
    <property type="entry name" value="PROKAR_LIPOPROTEIN"/>
    <property type="match status" value="1"/>
</dbReference>
<evidence type="ECO:0000256" key="1">
    <source>
        <dbReference type="ARBA" id="ARBA00022729"/>
    </source>
</evidence>